<dbReference type="PANTHER" id="PTHR10093">
    <property type="entry name" value="IRON-SULFUR CLUSTER ASSEMBLY ENZYME NIFU HOMOLOG"/>
    <property type="match status" value="1"/>
</dbReference>
<sequence>MENKTLTDDVYKMLSESGYSDKAIEYFRTQANMGILEDADQVTDLTGPCGDSMKLTLKIEDSVIRDAKIQILGCPGAVASGCALTGLAKGKRLDEAAKLDLDTLYKELEKLPDQKVHCARLALKTLQKAIKEYEEKAVETVAAV</sequence>
<dbReference type="CDD" id="cd06664">
    <property type="entry name" value="IscU_like"/>
    <property type="match status" value="1"/>
</dbReference>
<dbReference type="GO" id="GO:0005506">
    <property type="term" value="F:iron ion binding"/>
    <property type="evidence" value="ECO:0007669"/>
    <property type="project" value="InterPro"/>
</dbReference>
<evidence type="ECO:0000313" key="3">
    <source>
        <dbReference type="EMBL" id="VBB47920.1"/>
    </source>
</evidence>
<dbReference type="EMBL" id="UPXX01000032">
    <property type="protein sequence ID" value="VBB47920.1"/>
    <property type="molecule type" value="Genomic_DNA"/>
</dbReference>
<name>A0A653AIM1_UNCDX</name>
<evidence type="ECO:0000259" key="2">
    <source>
        <dbReference type="Pfam" id="PF01592"/>
    </source>
</evidence>
<dbReference type="GO" id="GO:0051536">
    <property type="term" value="F:iron-sulfur cluster binding"/>
    <property type="evidence" value="ECO:0007669"/>
    <property type="project" value="InterPro"/>
</dbReference>
<gene>
    <name evidence="3" type="ORF">TRIP_B50715</name>
</gene>
<dbReference type="AlphaFoldDB" id="A0A653AIM1"/>
<dbReference type="Pfam" id="PF01592">
    <property type="entry name" value="NifU_N"/>
    <property type="match status" value="1"/>
</dbReference>
<feature type="domain" description="NIF system FeS cluster assembly NifU N-terminal" evidence="2">
    <location>
        <begin position="19"/>
        <end position="138"/>
    </location>
</feature>
<evidence type="ECO:0000256" key="1">
    <source>
        <dbReference type="SAM" id="Coils"/>
    </source>
</evidence>
<accession>A0A653AIM1</accession>
<proteinExistence type="predicted"/>
<feature type="coiled-coil region" evidence="1">
    <location>
        <begin position="116"/>
        <end position="143"/>
    </location>
</feature>
<keyword evidence="1" id="KW-0175">Coiled coil</keyword>
<protein>
    <submittedName>
        <fullName evidence="3">NifU-like N-terminal domain protein</fullName>
    </submittedName>
</protein>
<dbReference type="GO" id="GO:0016226">
    <property type="term" value="P:iron-sulfur cluster assembly"/>
    <property type="evidence" value="ECO:0007669"/>
    <property type="project" value="InterPro"/>
</dbReference>
<dbReference type="SUPFAM" id="SSF82649">
    <property type="entry name" value="SufE/NifU"/>
    <property type="match status" value="1"/>
</dbReference>
<dbReference type="InterPro" id="IPR002871">
    <property type="entry name" value="NIF_FeS_clus_asmbl_NifU_N"/>
</dbReference>
<organism evidence="3">
    <name type="scientific">Uncultured Desulfatiglans sp</name>
    <dbReference type="NCBI Taxonomy" id="1748965"/>
    <lineage>
        <taxon>Bacteria</taxon>
        <taxon>Pseudomonadati</taxon>
        <taxon>Thermodesulfobacteriota</taxon>
        <taxon>Desulfobacteria</taxon>
        <taxon>Desulfatiglandales</taxon>
        <taxon>Desulfatiglandaceae</taxon>
        <taxon>Desulfatiglans</taxon>
        <taxon>environmental samples</taxon>
    </lineage>
</organism>
<reference evidence="3" key="1">
    <citation type="submission" date="2018-07" db="EMBL/GenBank/DDBJ databases">
        <authorList>
            <consortium name="Genoscope - CEA"/>
            <person name="William W."/>
        </authorList>
    </citation>
    <scope>NUCLEOTIDE SEQUENCE</scope>
    <source>
        <strain evidence="3">IK1</strain>
    </source>
</reference>
<dbReference type="Gene3D" id="3.90.1010.10">
    <property type="match status" value="1"/>
</dbReference>